<organism evidence="3 4">
    <name type="scientific">Drechslerella dactyloides</name>
    <name type="common">Nematode-trapping fungus</name>
    <name type="synonym">Arthrobotrys dactyloides</name>
    <dbReference type="NCBI Taxonomy" id="74499"/>
    <lineage>
        <taxon>Eukaryota</taxon>
        <taxon>Fungi</taxon>
        <taxon>Dikarya</taxon>
        <taxon>Ascomycota</taxon>
        <taxon>Pezizomycotina</taxon>
        <taxon>Orbiliomycetes</taxon>
        <taxon>Orbiliales</taxon>
        <taxon>Orbiliaceae</taxon>
        <taxon>Drechslerella</taxon>
    </lineage>
</organism>
<accession>A0AAD6J5R5</accession>
<feature type="domain" description="F-box" evidence="2">
    <location>
        <begin position="1"/>
        <end position="43"/>
    </location>
</feature>
<proteinExistence type="predicted"/>
<dbReference type="AlphaFoldDB" id="A0AAD6J5R5"/>
<evidence type="ECO:0000313" key="4">
    <source>
        <dbReference type="Proteomes" id="UP001221413"/>
    </source>
</evidence>
<feature type="region of interest" description="Disordered" evidence="1">
    <location>
        <begin position="513"/>
        <end position="533"/>
    </location>
</feature>
<feature type="compositionally biased region" description="Low complexity" evidence="1">
    <location>
        <begin position="580"/>
        <end position="605"/>
    </location>
</feature>
<evidence type="ECO:0000313" key="3">
    <source>
        <dbReference type="EMBL" id="KAJ6264034.1"/>
    </source>
</evidence>
<name>A0AAD6J5R5_DREDA</name>
<dbReference type="InterPro" id="IPR001810">
    <property type="entry name" value="F-box_dom"/>
</dbReference>
<dbReference type="PROSITE" id="PS50181">
    <property type="entry name" value="FBOX"/>
    <property type="match status" value="1"/>
</dbReference>
<dbReference type="Proteomes" id="UP001221413">
    <property type="component" value="Unassembled WGS sequence"/>
</dbReference>
<gene>
    <name evidence="3" type="ORF">Dda_0173</name>
</gene>
<evidence type="ECO:0000256" key="1">
    <source>
        <dbReference type="SAM" id="MobiDB-lite"/>
    </source>
</evidence>
<sequence length="662" mass="73900">MRLPTELIRRVAGYTSYPTHLALSRVSRRVRAAVVDWAVYRAIVDNGAAEEDRAHLLQREGAQEENYDEDYDEPIGPWKWNPITSAMPIQLCARYAWMDHQARNLPPFERFKDDDYVRRFTLWAGALVARRHPFIAALGKRYLRGKSFGLNDYPDEAILMYTISFCRSAAILSAEPTFDDMTNLMISQRAHMAADDPRLSMWWSGIMTALHGADVFEGNGAGMHRSFEGTSVPRTSREINESYAPPAPENWMVEKVLSAFSLHEVCVRTIGVIGYRVRGLMTFNAALADPWTNRFANGPGWGPDGPDPRIIRPPPTAYDIPFDTFMDLPDPGAEPAEFVWCHLHRMATREFLEAGKWMGVYTYRGMNEVDPPMIDIRFRAVDLPADDSVDDSGGGGGGGGGARDDVLDLTAAGFDGIGDFTLYGKLYRATGKMVVKKTYSMDALNGQTWEWLVFMTPFGIVGRWGDRFFGGYIWLWKEDCFMNKYKEENGRTPPPHARAETLAPKLDPAIPIPPPQQSQVPQTPLHQREQHLRDEPVLPVRHRLLDTREIRLLEPEVRQRRQRAVQTALERMSIDEVIDATSSSSSSSASSSSTSRAASSRSSPSSKEEWEGVSTVFESADVDGAMEDSGVALRRMCASVSADCAARNGTSAIFSFDCGGVS</sequence>
<reference evidence="3" key="1">
    <citation type="submission" date="2023-01" db="EMBL/GenBank/DDBJ databases">
        <title>The chitinases involved in constricting ring structure development in the nematode-trapping fungus Drechslerella dactyloides.</title>
        <authorList>
            <person name="Wang R."/>
            <person name="Zhang L."/>
            <person name="Tang P."/>
            <person name="Li S."/>
            <person name="Liang L."/>
        </authorList>
    </citation>
    <scope>NUCLEOTIDE SEQUENCE</scope>
    <source>
        <strain evidence="3">YMF1.00031</strain>
    </source>
</reference>
<dbReference type="EMBL" id="JAQGDS010000001">
    <property type="protein sequence ID" value="KAJ6264034.1"/>
    <property type="molecule type" value="Genomic_DNA"/>
</dbReference>
<feature type="region of interest" description="Disordered" evidence="1">
    <location>
        <begin position="578"/>
        <end position="612"/>
    </location>
</feature>
<keyword evidence="4" id="KW-1185">Reference proteome</keyword>
<evidence type="ECO:0000259" key="2">
    <source>
        <dbReference type="PROSITE" id="PS50181"/>
    </source>
</evidence>
<protein>
    <recommendedName>
        <fullName evidence="2">F-box domain-containing protein</fullName>
    </recommendedName>
</protein>
<comment type="caution">
    <text evidence="3">The sequence shown here is derived from an EMBL/GenBank/DDBJ whole genome shotgun (WGS) entry which is preliminary data.</text>
</comment>